<dbReference type="InterPro" id="IPR025293">
    <property type="entry name" value="YfiR/HmsC-like"/>
</dbReference>
<sequence>MTRVGKLLYPIALLLAALLTQAADLTPEQVKTAYVFNFLKYITWPDEAKRNELKLLYTGDDGKYLSVLKSLEQQQVRGLRLKVTQGSSNSAITAADVVLVDKAGEPRLGAINALIKDKPILVIADNAREKQLFGLNFIAKSGGKIGFEINRYSLIYQKLIVSKDIVILGGTELDVATMVKDMESTLQANREQYARLQAQVAEKQRQLEAQQQQQRQQQAKIAELDATITEQRQLQASLQAQQQDMEKRMADTQATFSRHQAQLDAKQQELKNKTEDIAALSASINVNEARIREQKQILASYETELAQKEQNLASQSETLEAQSSTIQTQKYLLYISIALIISISVSIMLIYRGVRIKNGLFLKLAHKNTELEKANTEILNTRDQLIKSEKMAALGGLVAGVAHEINTPVGVGITSSTHMQEQLARFISRYRADDVNEEDLDLLLDDLTQSLDLLVRNLDRAARLVRSFKQVSVDQSHEEVRTLQLKEYIREVCDSLQHELKRGKHQVHIEADPSLSFSCEAGAMAQVLTNLVMNSLVHGFRDMSDGQIRFECYRSGDGIIIDYQDSGNGIDDDAISKVFDPFFTTRRGEGSSGLGMHVSFNIVTQKFGGDIQCLPCAHGAHFRLSLPLQPPA</sequence>
<comment type="caution">
    <text evidence="8">The sequence shown here is derived from an EMBL/GenBank/DDBJ whole genome shotgun (WGS) entry which is preliminary data.</text>
</comment>
<dbReference type="PROSITE" id="PS50109">
    <property type="entry name" value="HIS_KIN"/>
    <property type="match status" value="1"/>
</dbReference>
<gene>
    <name evidence="8" type="ORF">MJ923_12675</name>
</gene>
<dbReference type="Gene3D" id="1.10.287.130">
    <property type="match status" value="1"/>
</dbReference>
<dbReference type="GO" id="GO:0000155">
    <property type="term" value="F:phosphorelay sensor kinase activity"/>
    <property type="evidence" value="ECO:0007669"/>
    <property type="project" value="InterPro"/>
</dbReference>
<proteinExistence type="predicted"/>
<feature type="signal peptide" evidence="6">
    <location>
        <begin position="1"/>
        <end position="22"/>
    </location>
</feature>
<organism evidence="8 9">
    <name type="scientific">Shewanella zhuhaiensis</name>
    <dbReference type="NCBI Taxonomy" id="2919576"/>
    <lineage>
        <taxon>Bacteria</taxon>
        <taxon>Pseudomonadati</taxon>
        <taxon>Pseudomonadota</taxon>
        <taxon>Gammaproteobacteria</taxon>
        <taxon>Alteromonadales</taxon>
        <taxon>Shewanellaceae</taxon>
        <taxon>Shewanella</taxon>
    </lineage>
</organism>
<evidence type="ECO:0000256" key="2">
    <source>
        <dbReference type="ARBA" id="ARBA00012438"/>
    </source>
</evidence>
<reference evidence="8 9" key="1">
    <citation type="submission" date="2022-02" db="EMBL/GenBank/DDBJ databases">
        <title>The genome sequence of Shewanella sp. 3B26.</title>
        <authorList>
            <person name="Du J."/>
        </authorList>
    </citation>
    <scope>NUCLEOTIDE SEQUENCE [LARGE SCALE GENOMIC DNA]</scope>
    <source>
        <strain evidence="8 9">3B26</strain>
    </source>
</reference>
<dbReference type="InterPro" id="IPR036890">
    <property type="entry name" value="HATPase_C_sf"/>
</dbReference>
<comment type="catalytic activity">
    <reaction evidence="1">
        <text>ATP + protein L-histidine = ADP + protein N-phospho-L-histidine.</text>
        <dbReference type="EC" id="2.7.13.3"/>
    </reaction>
</comment>
<dbReference type="InterPro" id="IPR005467">
    <property type="entry name" value="His_kinase_dom"/>
</dbReference>
<feature type="coiled-coil region" evidence="4">
    <location>
        <begin position="179"/>
        <end position="318"/>
    </location>
</feature>
<keyword evidence="6" id="KW-0732">Signal</keyword>
<accession>A0AAJ1BJT6</accession>
<dbReference type="EC" id="2.7.13.3" evidence="2"/>
<feature type="coiled-coil region" evidence="4">
    <location>
        <begin position="364"/>
        <end position="391"/>
    </location>
</feature>
<dbReference type="SUPFAM" id="SSF55874">
    <property type="entry name" value="ATPase domain of HSP90 chaperone/DNA topoisomerase II/histidine kinase"/>
    <property type="match status" value="1"/>
</dbReference>
<evidence type="ECO:0000256" key="5">
    <source>
        <dbReference type="SAM" id="Phobius"/>
    </source>
</evidence>
<evidence type="ECO:0000256" key="3">
    <source>
        <dbReference type="ARBA" id="ARBA00022553"/>
    </source>
</evidence>
<protein>
    <recommendedName>
        <fullName evidence="2">histidine kinase</fullName>
        <ecNumber evidence="2">2.7.13.3</ecNumber>
    </recommendedName>
</protein>
<dbReference type="SMART" id="SM00388">
    <property type="entry name" value="HisKA"/>
    <property type="match status" value="1"/>
</dbReference>
<feature type="transmembrane region" description="Helical" evidence="5">
    <location>
        <begin position="331"/>
        <end position="351"/>
    </location>
</feature>
<evidence type="ECO:0000313" key="9">
    <source>
        <dbReference type="Proteomes" id="UP001297581"/>
    </source>
</evidence>
<evidence type="ECO:0000256" key="1">
    <source>
        <dbReference type="ARBA" id="ARBA00000085"/>
    </source>
</evidence>
<keyword evidence="5" id="KW-1133">Transmembrane helix</keyword>
<dbReference type="Gene3D" id="1.10.287.1490">
    <property type="match status" value="1"/>
</dbReference>
<dbReference type="PANTHER" id="PTHR43065">
    <property type="entry name" value="SENSOR HISTIDINE KINASE"/>
    <property type="match status" value="1"/>
</dbReference>
<name>A0AAJ1BJT6_9GAMM</name>
<dbReference type="SUPFAM" id="SSF47384">
    <property type="entry name" value="Homodimeric domain of signal transducing histidine kinase"/>
    <property type="match status" value="1"/>
</dbReference>
<dbReference type="Pfam" id="PF02518">
    <property type="entry name" value="HATPase_c"/>
    <property type="match status" value="1"/>
</dbReference>
<evidence type="ECO:0000259" key="7">
    <source>
        <dbReference type="PROSITE" id="PS50109"/>
    </source>
</evidence>
<keyword evidence="3" id="KW-0597">Phosphoprotein</keyword>
<dbReference type="Gene3D" id="3.30.565.10">
    <property type="entry name" value="Histidine kinase-like ATPase, C-terminal domain"/>
    <property type="match status" value="1"/>
</dbReference>
<dbReference type="SMART" id="SM00387">
    <property type="entry name" value="HATPase_c"/>
    <property type="match status" value="1"/>
</dbReference>
<dbReference type="InterPro" id="IPR004358">
    <property type="entry name" value="Sig_transdc_His_kin-like_C"/>
</dbReference>
<keyword evidence="5" id="KW-0472">Membrane</keyword>
<evidence type="ECO:0000313" key="8">
    <source>
        <dbReference type="EMBL" id="MCH4295157.1"/>
    </source>
</evidence>
<dbReference type="InterPro" id="IPR036097">
    <property type="entry name" value="HisK_dim/P_sf"/>
</dbReference>
<dbReference type="InterPro" id="IPR003661">
    <property type="entry name" value="HisK_dim/P_dom"/>
</dbReference>
<evidence type="ECO:0000256" key="4">
    <source>
        <dbReference type="SAM" id="Coils"/>
    </source>
</evidence>
<dbReference type="AlphaFoldDB" id="A0AAJ1BJT6"/>
<dbReference type="InterPro" id="IPR003594">
    <property type="entry name" value="HATPase_dom"/>
</dbReference>
<dbReference type="PANTHER" id="PTHR43065:SF47">
    <property type="match status" value="1"/>
</dbReference>
<keyword evidence="9" id="KW-1185">Reference proteome</keyword>
<dbReference type="RefSeq" id="WP_240591413.1">
    <property type="nucleotide sequence ID" value="NZ_JAKUDL010000004.1"/>
</dbReference>
<dbReference type="Pfam" id="PF13689">
    <property type="entry name" value="DUF4154"/>
    <property type="match status" value="1"/>
</dbReference>
<feature type="domain" description="Histidine kinase" evidence="7">
    <location>
        <begin position="400"/>
        <end position="630"/>
    </location>
</feature>
<keyword evidence="4" id="KW-0175">Coiled coil</keyword>
<dbReference type="Proteomes" id="UP001297581">
    <property type="component" value="Unassembled WGS sequence"/>
</dbReference>
<keyword evidence="5" id="KW-0812">Transmembrane</keyword>
<evidence type="ECO:0000256" key="6">
    <source>
        <dbReference type="SAM" id="SignalP"/>
    </source>
</evidence>
<dbReference type="PRINTS" id="PR00344">
    <property type="entry name" value="BCTRLSENSOR"/>
</dbReference>
<feature type="chain" id="PRO_5042574740" description="histidine kinase" evidence="6">
    <location>
        <begin position="23"/>
        <end position="632"/>
    </location>
</feature>
<dbReference type="EMBL" id="JAKUDL010000004">
    <property type="protein sequence ID" value="MCH4295157.1"/>
    <property type="molecule type" value="Genomic_DNA"/>
</dbReference>